<keyword evidence="3" id="KW-1185">Reference proteome</keyword>
<evidence type="ECO:0000313" key="2">
    <source>
        <dbReference type="EMBL" id="KAJ6380637.1"/>
    </source>
</evidence>
<comment type="caution">
    <text evidence="2">The sequence shown here is derived from an EMBL/GenBank/DDBJ whole genome shotgun (WGS) entry which is preliminary data.</text>
</comment>
<protein>
    <submittedName>
        <fullName evidence="2">Uncharacterized protein</fullName>
    </submittedName>
</protein>
<gene>
    <name evidence="2" type="ORF">OIU77_029520</name>
</gene>
<proteinExistence type="inferred from homology"/>
<evidence type="ECO:0000313" key="3">
    <source>
        <dbReference type="Proteomes" id="UP001141253"/>
    </source>
</evidence>
<dbReference type="PANTHER" id="PTHR11926">
    <property type="entry name" value="GLUCOSYL/GLUCURONOSYL TRANSFERASES"/>
    <property type="match status" value="1"/>
</dbReference>
<dbReference type="EMBL" id="JAPFFI010000009">
    <property type="protein sequence ID" value="KAJ6380637.1"/>
    <property type="molecule type" value="Genomic_DNA"/>
</dbReference>
<dbReference type="Proteomes" id="UP001141253">
    <property type="component" value="Chromosome 6"/>
</dbReference>
<dbReference type="SUPFAM" id="SSF53756">
    <property type="entry name" value="UDP-Glycosyltransferase/glycogen phosphorylase"/>
    <property type="match status" value="1"/>
</dbReference>
<name>A0ABQ9BAS4_9ROSI</name>
<dbReference type="PANTHER" id="PTHR11926:SF1551">
    <property type="entry name" value="GLYCOSYLTRANSFERASE"/>
    <property type="match status" value="1"/>
</dbReference>
<organism evidence="2 3">
    <name type="scientific">Salix suchowensis</name>
    <dbReference type="NCBI Taxonomy" id="1278906"/>
    <lineage>
        <taxon>Eukaryota</taxon>
        <taxon>Viridiplantae</taxon>
        <taxon>Streptophyta</taxon>
        <taxon>Embryophyta</taxon>
        <taxon>Tracheophyta</taxon>
        <taxon>Spermatophyta</taxon>
        <taxon>Magnoliopsida</taxon>
        <taxon>eudicotyledons</taxon>
        <taxon>Gunneridae</taxon>
        <taxon>Pentapetalae</taxon>
        <taxon>rosids</taxon>
        <taxon>fabids</taxon>
        <taxon>Malpighiales</taxon>
        <taxon>Salicaceae</taxon>
        <taxon>Saliceae</taxon>
        <taxon>Salix</taxon>
    </lineage>
</organism>
<dbReference type="Gene3D" id="3.40.50.2000">
    <property type="entry name" value="Glycogen Phosphorylase B"/>
    <property type="match status" value="1"/>
</dbReference>
<sequence length="173" mass="19565">MRGIRLRDLPSSIRTTDPDDFMFKYCVECAGRASEGSAVIFHTFDVLEQEVLSALYPMFPRVYTIGPLELLLNQKQEGDLSSVGCNLWKEEVECLHWLDSNKPRSVIYRCCIETISDGIPYSDIDDTQETDSNIAAAQNNMLALFIEVNAMGLQFAAEERSKVLVFFKNPVLN</sequence>
<comment type="similarity">
    <text evidence="1">Belongs to the UDP-glycosyltransferase family.</text>
</comment>
<accession>A0ABQ9BAS4</accession>
<evidence type="ECO:0000256" key="1">
    <source>
        <dbReference type="ARBA" id="ARBA00009995"/>
    </source>
</evidence>
<reference evidence="2" key="2">
    <citation type="journal article" date="2023" name="Int. J. Mol. Sci.">
        <title>De Novo Assembly and Annotation of 11 Diverse Shrub Willow (Salix) Genomes Reveals Novel Gene Organization in Sex-Linked Regions.</title>
        <authorList>
            <person name="Hyden B."/>
            <person name="Feng K."/>
            <person name="Yates T.B."/>
            <person name="Jawdy S."/>
            <person name="Cereghino C."/>
            <person name="Smart L.B."/>
            <person name="Muchero W."/>
        </authorList>
    </citation>
    <scope>NUCLEOTIDE SEQUENCE</scope>
    <source>
        <tissue evidence="2">Shoot tip</tissue>
    </source>
</reference>
<reference evidence="2" key="1">
    <citation type="submission" date="2022-10" db="EMBL/GenBank/DDBJ databases">
        <authorList>
            <person name="Hyden B.L."/>
            <person name="Feng K."/>
            <person name="Yates T."/>
            <person name="Jawdy S."/>
            <person name="Smart L.B."/>
            <person name="Muchero W."/>
        </authorList>
    </citation>
    <scope>NUCLEOTIDE SEQUENCE</scope>
    <source>
        <tissue evidence="2">Shoot tip</tissue>
    </source>
</reference>